<feature type="domain" description="CheW-like" evidence="13">
    <location>
        <begin position="548"/>
        <end position="676"/>
    </location>
</feature>
<dbReference type="SUPFAM" id="SSF47226">
    <property type="entry name" value="Histidine-containing phosphotransfer domain, HPT domain"/>
    <property type="match status" value="1"/>
</dbReference>
<dbReference type="SMART" id="SM00073">
    <property type="entry name" value="HPT"/>
    <property type="match status" value="1"/>
</dbReference>
<dbReference type="InterPro" id="IPR036890">
    <property type="entry name" value="HATPase_C_sf"/>
</dbReference>
<dbReference type="Pfam" id="PF07194">
    <property type="entry name" value="P2"/>
    <property type="match status" value="1"/>
</dbReference>
<dbReference type="Pfam" id="PF02518">
    <property type="entry name" value="HATPase_c"/>
    <property type="match status" value="1"/>
</dbReference>
<dbReference type="Gene3D" id="3.30.70.1110">
    <property type="entry name" value="Histidine kinase CheA-like, P2 response regulator-binding domain"/>
    <property type="match status" value="1"/>
</dbReference>
<dbReference type="Pfam" id="PF02895">
    <property type="entry name" value="H-kinase_dim"/>
    <property type="match status" value="1"/>
</dbReference>
<dbReference type="InterPro" id="IPR002545">
    <property type="entry name" value="CheW-lke_dom"/>
</dbReference>
<dbReference type="InterPro" id="IPR010808">
    <property type="entry name" value="CheA_P2-bd"/>
</dbReference>
<dbReference type="CDD" id="cd00088">
    <property type="entry name" value="HPT"/>
    <property type="match status" value="1"/>
</dbReference>
<dbReference type="Gene3D" id="3.30.565.10">
    <property type="entry name" value="Histidine kinase-like ATPase, C-terminal domain"/>
    <property type="match status" value="1"/>
</dbReference>
<evidence type="ECO:0000313" key="15">
    <source>
        <dbReference type="EMBL" id="GAQ26234.1"/>
    </source>
</evidence>
<dbReference type="InterPro" id="IPR037006">
    <property type="entry name" value="CheA-like_homodim_sf"/>
</dbReference>
<dbReference type="PROSITE" id="PS50894">
    <property type="entry name" value="HPT"/>
    <property type="match status" value="1"/>
</dbReference>
<evidence type="ECO:0000256" key="7">
    <source>
        <dbReference type="ARBA" id="ARBA00022741"/>
    </source>
</evidence>
<accession>A0A0U9HHP8</accession>
<evidence type="ECO:0000256" key="6">
    <source>
        <dbReference type="ARBA" id="ARBA00022679"/>
    </source>
</evidence>
<dbReference type="SMART" id="SM00387">
    <property type="entry name" value="HATPase_c"/>
    <property type="match status" value="1"/>
</dbReference>
<dbReference type="CDD" id="cd16916">
    <property type="entry name" value="HATPase_CheA-like"/>
    <property type="match status" value="1"/>
</dbReference>
<dbReference type="CDD" id="cd00731">
    <property type="entry name" value="CheA_reg"/>
    <property type="match status" value="1"/>
</dbReference>
<proteinExistence type="predicted"/>
<dbReference type="InterPro" id="IPR004358">
    <property type="entry name" value="Sig_transdc_His_kin-like_C"/>
</dbReference>
<feature type="domain" description="HPt" evidence="14">
    <location>
        <begin position="1"/>
        <end position="102"/>
    </location>
</feature>
<dbReference type="InterPro" id="IPR036641">
    <property type="entry name" value="HPT_dom_sf"/>
</dbReference>
<dbReference type="PANTHER" id="PTHR43395:SF1">
    <property type="entry name" value="CHEMOTAXIS PROTEIN CHEA"/>
    <property type="match status" value="1"/>
</dbReference>
<dbReference type="Gene3D" id="2.30.30.40">
    <property type="entry name" value="SH3 Domains"/>
    <property type="match status" value="1"/>
</dbReference>
<keyword evidence="4" id="KW-0145">Chemotaxis</keyword>
<organism evidence="15">
    <name type="scientific">Tepidanaerobacter syntrophicus</name>
    <dbReference type="NCBI Taxonomy" id="224999"/>
    <lineage>
        <taxon>Bacteria</taxon>
        <taxon>Bacillati</taxon>
        <taxon>Bacillota</taxon>
        <taxon>Clostridia</taxon>
        <taxon>Thermosediminibacterales</taxon>
        <taxon>Tepidanaerobacteraceae</taxon>
        <taxon>Tepidanaerobacter</taxon>
    </lineage>
</organism>
<dbReference type="PRINTS" id="PR00344">
    <property type="entry name" value="BCTRLSENSOR"/>
</dbReference>
<dbReference type="Pfam" id="PF01627">
    <property type="entry name" value="Hpt"/>
    <property type="match status" value="1"/>
</dbReference>
<dbReference type="OrthoDB" id="9803176at2"/>
<dbReference type="InterPro" id="IPR035891">
    <property type="entry name" value="CheY-binding_CheA"/>
</dbReference>
<reference evidence="15" key="1">
    <citation type="journal article" date="2016" name="Genome Announc.">
        <title>Draft Genome Sequence of the Syntrophic Lactate-Degrading Bacterium Tepidanaerobacter syntrophicus JLT.</title>
        <authorList>
            <person name="Matsuura N."/>
            <person name="Ohashi A."/>
            <person name="Tourlousse D.M."/>
            <person name="Sekiguchi Y."/>
        </authorList>
    </citation>
    <scope>NUCLEOTIDE SEQUENCE [LARGE SCALE GENOMIC DNA]</scope>
    <source>
        <strain evidence="15">JL</strain>
    </source>
</reference>
<keyword evidence="7" id="KW-0547">Nucleotide-binding</keyword>
<evidence type="ECO:0000256" key="3">
    <source>
        <dbReference type="ARBA" id="ARBA00021495"/>
    </source>
</evidence>
<gene>
    <name evidence="15" type="ORF">TSYNT_9498</name>
</gene>
<keyword evidence="5 11" id="KW-0597">Phosphoprotein</keyword>
<evidence type="ECO:0000256" key="8">
    <source>
        <dbReference type="ARBA" id="ARBA00022777"/>
    </source>
</evidence>
<keyword evidence="10" id="KW-0902">Two-component regulatory system</keyword>
<dbReference type="InterPro" id="IPR003594">
    <property type="entry name" value="HATPase_dom"/>
</dbReference>
<dbReference type="GO" id="GO:0005737">
    <property type="term" value="C:cytoplasm"/>
    <property type="evidence" value="ECO:0007669"/>
    <property type="project" value="InterPro"/>
</dbReference>
<dbReference type="STRING" id="224999.GCA_001485475_02278"/>
<evidence type="ECO:0000259" key="12">
    <source>
        <dbReference type="PROSITE" id="PS50109"/>
    </source>
</evidence>
<dbReference type="Gene3D" id="1.20.120.160">
    <property type="entry name" value="HPT domain"/>
    <property type="match status" value="1"/>
</dbReference>
<dbReference type="FunFam" id="3.30.565.10:FF:000016">
    <property type="entry name" value="Chemotaxis protein CheA, putative"/>
    <property type="match status" value="1"/>
</dbReference>
<dbReference type="GO" id="GO:0005524">
    <property type="term" value="F:ATP binding"/>
    <property type="evidence" value="ECO:0007669"/>
    <property type="project" value="UniProtKB-KW"/>
</dbReference>
<evidence type="ECO:0000259" key="14">
    <source>
        <dbReference type="PROSITE" id="PS50894"/>
    </source>
</evidence>
<evidence type="ECO:0000256" key="10">
    <source>
        <dbReference type="ARBA" id="ARBA00023012"/>
    </source>
</evidence>
<dbReference type="EC" id="2.7.13.3" evidence="2"/>
<keyword evidence="9" id="KW-0067">ATP-binding</keyword>
<dbReference type="Gene3D" id="1.10.287.560">
    <property type="entry name" value="Histidine kinase CheA-like, homodimeric domain"/>
    <property type="match status" value="1"/>
</dbReference>
<dbReference type="SMART" id="SM00260">
    <property type="entry name" value="CheW"/>
    <property type="match status" value="1"/>
</dbReference>
<dbReference type="InterPro" id="IPR036097">
    <property type="entry name" value="HisK_dim/P_sf"/>
</dbReference>
<dbReference type="Pfam" id="PF01584">
    <property type="entry name" value="CheW"/>
    <property type="match status" value="1"/>
</dbReference>
<evidence type="ECO:0000313" key="16">
    <source>
        <dbReference type="Proteomes" id="UP000062160"/>
    </source>
</evidence>
<keyword evidence="8 15" id="KW-0418">Kinase</keyword>
<comment type="catalytic activity">
    <reaction evidence="1">
        <text>ATP + protein L-histidine = ADP + protein N-phospho-L-histidine.</text>
        <dbReference type="EC" id="2.7.13.3"/>
    </reaction>
</comment>
<dbReference type="InterPro" id="IPR005467">
    <property type="entry name" value="His_kinase_dom"/>
</dbReference>
<dbReference type="SMART" id="SM01231">
    <property type="entry name" value="H-kinase_dim"/>
    <property type="match status" value="1"/>
</dbReference>
<evidence type="ECO:0000256" key="5">
    <source>
        <dbReference type="ARBA" id="ARBA00022553"/>
    </source>
</evidence>
<dbReference type="RefSeq" id="WP_059034125.1">
    <property type="nucleotide sequence ID" value="NZ_BSDN01000004.1"/>
</dbReference>
<dbReference type="InterPro" id="IPR008207">
    <property type="entry name" value="Sig_transdc_His_kin_Hpt_dom"/>
</dbReference>
<evidence type="ECO:0000256" key="9">
    <source>
        <dbReference type="ARBA" id="ARBA00022840"/>
    </source>
</evidence>
<dbReference type="PROSITE" id="PS50851">
    <property type="entry name" value="CHEW"/>
    <property type="match status" value="1"/>
</dbReference>
<dbReference type="PANTHER" id="PTHR43395">
    <property type="entry name" value="SENSOR HISTIDINE KINASE CHEA"/>
    <property type="match status" value="1"/>
</dbReference>
<dbReference type="GO" id="GO:0000155">
    <property type="term" value="F:phosphorelay sensor kinase activity"/>
    <property type="evidence" value="ECO:0007669"/>
    <property type="project" value="InterPro"/>
</dbReference>
<dbReference type="SUPFAM" id="SSF50341">
    <property type="entry name" value="CheW-like"/>
    <property type="match status" value="1"/>
</dbReference>
<name>A0A0U9HHP8_9FIRM</name>
<dbReference type="SUPFAM" id="SSF47384">
    <property type="entry name" value="Homodimeric domain of signal transducing histidine kinase"/>
    <property type="match status" value="1"/>
</dbReference>
<feature type="domain" description="Histidine kinase" evidence="12">
    <location>
        <begin position="307"/>
        <end position="546"/>
    </location>
</feature>
<evidence type="ECO:0000259" key="13">
    <source>
        <dbReference type="PROSITE" id="PS50851"/>
    </source>
</evidence>
<evidence type="ECO:0000256" key="1">
    <source>
        <dbReference type="ARBA" id="ARBA00000085"/>
    </source>
</evidence>
<keyword evidence="16" id="KW-1185">Reference proteome</keyword>
<dbReference type="Proteomes" id="UP000062160">
    <property type="component" value="Unassembled WGS sequence"/>
</dbReference>
<dbReference type="SUPFAM" id="SSF55874">
    <property type="entry name" value="ATPase domain of HSP90 chaperone/DNA topoisomerase II/histidine kinase"/>
    <property type="match status" value="1"/>
</dbReference>
<feature type="modified residue" description="Phosphohistidine" evidence="11">
    <location>
        <position position="45"/>
    </location>
</feature>
<dbReference type="InterPro" id="IPR037052">
    <property type="entry name" value="CheA-like_P2_sf"/>
</dbReference>
<keyword evidence="6" id="KW-0808">Transferase</keyword>
<dbReference type="FunFam" id="2.30.30.40:FF:000048">
    <property type="entry name" value="Chemotaxis protein CheA, putative"/>
    <property type="match status" value="1"/>
</dbReference>
<evidence type="ECO:0000256" key="2">
    <source>
        <dbReference type="ARBA" id="ARBA00012438"/>
    </source>
</evidence>
<dbReference type="AlphaFoldDB" id="A0A0U9HHP8"/>
<protein>
    <recommendedName>
        <fullName evidence="3">Chemotaxis protein CheA</fullName>
        <ecNumber evidence="2">2.7.13.3</ecNumber>
    </recommendedName>
</protein>
<dbReference type="EMBL" id="DF977003">
    <property type="protein sequence ID" value="GAQ26234.1"/>
    <property type="molecule type" value="Genomic_DNA"/>
</dbReference>
<sequence length="676" mass="75533">MNNNQYLDVFLEEAKEHIASLNTYLLELENNPAQEVIDEIFRSAHTLKGMSGTMGFTQLSELTHEMEDLLQELRNHQLTVTPQIIDTLLRCVDILEELVNDIELNGEESQRDIQALINSLKARNNEFLSNNTNNKDAAEEISAGNIAVHSFNEYEGRLVTHALDKGLNVWQIVVRLADECLLKSARAFLVFKTLEAFGEIIKTEPIAQDIEDEKFDNEFTMYLVTSQGKEEIYKALDTVSELESVVIEPIVQESISVKETSSFNYKPDDKDTAQTSESQNDALNRTTSVNTFKKTGKTLRVDIERLDTLMNLVSELIIIKTRLDDINKGEKDYQAKQREAIEYLERITSSLHDAVMKARMVPIENVFNRFPRVVHDLSRELSKEIDLVVEGADTELDRTIIDEIGDPLIHLIRNAADHGIENPKERIEKGKPAHGTIKLKAYHDGNNVVIEVSDDGKGIDLDGVVKKAVERGLIDKEQAKSLKEHEITSFLFEPGFSTKAEVTDISGRGVGLDVVKTKIESLGGSIDVTSKKDAGTIFSIRLPLTLAIIQALMVMVGSEKYAIPLSSIKETVIVSKEEIKKVQKTEVTILRGNVIPVIRLNRVLDVKSDSDYNEMTLVVVKKGEKDIGLAVDELLGQQEIVIKTLGNFLKDIKFIAGATILGDGEVALILDVNKLV</sequence>
<dbReference type="PROSITE" id="PS50109">
    <property type="entry name" value="HIS_KIN"/>
    <property type="match status" value="1"/>
</dbReference>
<dbReference type="SUPFAM" id="SSF55052">
    <property type="entry name" value="CheY-binding domain of CheA"/>
    <property type="match status" value="1"/>
</dbReference>
<dbReference type="InterPro" id="IPR036061">
    <property type="entry name" value="CheW-like_dom_sf"/>
</dbReference>
<dbReference type="GO" id="GO:0006935">
    <property type="term" value="P:chemotaxis"/>
    <property type="evidence" value="ECO:0007669"/>
    <property type="project" value="UniProtKB-KW"/>
</dbReference>
<evidence type="ECO:0000256" key="4">
    <source>
        <dbReference type="ARBA" id="ARBA00022500"/>
    </source>
</evidence>
<dbReference type="InterPro" id="IPR051315">
    <property type="entry name" value="Bact_Chemotaxis_CheA"/>
</dbReference>
<evidence type="ECO:0000256" key="11">
    <source>
        <dbReference type="PROSITE-ProRule" id="PRU00110"/>
    </source>
</evidence>
<dbReference type="InterPro" id="IPR004105">
    <property type="entry name" value="CheA-like_dim"/>
</dbReference>